<proteinExistence type="predicted"/>
<feature type="transmembrane region" description="Helical" evidence="1">
    <location>
        <begin position="227"/>
        <end position="260"/>
    </location>
</feature>
<name>A0ABD0VF24_DENTH</name>
<reference evidence="2 3" key="1">
    <citation type="journal article" date="2024" name="Plant Biotechnol. J.">
        <title>Dendrobium thyrsiflorum genome and its molecular insights into genes involved in important horticultural traits.</title>
        <authorList>
            <person name="Chen B."/>
            <person name="Wang J.Y."/>
            <person name="Zheng P.J."/>
            <person name="Li K.L."/>
            <person name="Liang Y.M."/>
            <person name="Chen X.F."/>
            <person name="Zhang C."/>
            <person name="Zhao X."/>
            <person name="He X."/>
            <person name="Zhang G.Q."/>
            <person name="Liu Z.J."/>
            <person name="Xu Q."/>
        </authorList>
    </citation>
    <scope>NUCLEOTIDE SEQUENCE [LARGE SCALE GENOMIC DNA]</scope>
    <source>
        <strain evidence="2">GZMU011</strain>
    </source>
</reference>
<organism evidence="2 3">
    <name type="scientific">Dendrobium thyrsiflorum</name>
    <name type="common">Pinecone-like raceme dendrobium</name>
    <name type="synonym">Orchid</name>
    <dbReference type="NCBI Taxonomy" id="117978"/>
    <lineage>
        <taxon>Eukaryota</taxon>
        <taxon>Viridiplantae</taxon>
        <taxon>Streptophyta</taxon>
        <taxon>Embryophyta</taxon>
        <taxon>Tracheophyta</taxon>
        <taxon>Spermatophyta</taxon>
        <taxon>Magnoliopsida</taxon>
        <taxon>Liliopsida</taxon>
        <taxon>Asparagales</taxon>
        <taxon>Orchidaceae</taxon>
        <taxon>Epidendroideae</taxon>
        <taxon>Malaxideae</taxon>
        <taxon>Dendrobiinae</taxon>
        <taxon>Dendrobium</taxon>
    </lineage>
</organism>
<evidence type="ECO:0000256" key="1">
    <source>
        <dbReference type="SAM" id="Phobius"/>
    </source>
</evidence>
<keyword evidence="1" id="KW-1133">Transmembrane helix</keyword>
<dbReference type="Proteomes" id="UP001552299">
    <property type="component" value="Unassembled WGS sequence"/>
</dbReference>
<sequence length="267" mass="30726">MDPFNIKSLSLHFTTRVSDTRVLSNLTDILIRHGIAVSDTYLCLIGGISVSEVVYKDDKEAYDAYSTYAHNNGFSVRKDYHSFWPNSRKIKSKDFVYSKAKKVMMTWHRNEQNEDYKCSQFEIAPGVGGMSIDFVSTNSSKFAYQISTRAQGNELTEQYMLTVMKDMAENIDLLIEWKIKNNKFVGKSQGCVVPISRFKYPQKRRPKGISNARSKGHWEKKKQKNKIYFHCAYTALLLCLYCALIAFSLRFSCAFIALSLSFHLFIT</sequence>
<gene>
    <name evidence="2" type="ORF">M5K25_008275</name>
</gene>
<comment type="caution">
    <text evidence="2">The sequence shown here is derived from an EMBL/GenBank/DDBJ whole genome shotgun (WGS) entry which is preliminary data.</text>
</comment>
<keyword evidence="1" id="KW-0812">Transmembrane</keyword>
<keyword evidence="1" id="KW-0472">Membrane</keyword>
<dbReference type="EMBL" id="JANQDX010000007">
    <property type="protein sequence ID" value="KAL0921222.1"/>
    <property type="molecule type" value="Genomic_DNA"/>
</dbReference>
<protein>
    <submittedName>
        <fullName evidence="2">Uncharacterized protein</fullName>
    </submittedName>
</protein>
<accession>A0ABD0VF24</accession>
<evidence type="ECO:0000313" key="2">
    <source>
        <dbReference type="EMBL" id="KAL0921222.1"/>
    </source>
</evidence>
<dbReference type="AlphaFoldDB" id="A0ABD0VF24"/>
<keyword evidence="3" id="KW-1185">Reference proteome</keyword>
<evidence type="ECO:0000313" key="3">
    <source>
        <dbReference type="Proteomes" id="UP001552299"/>
    </source>
</evidence>